<gene>
    <name evidence="3" type="ORF">AV926_15810</name>
</gene>
<dbReference type="GO" id="GO:0004806">
    <property type="term" value="F:triacylglycerol lipase activity"/>
    <property type="evidence" value="ECO:0007669"/>
    <property type="project" value="TreeGrafter"/>
</dbReference>
<dbReference type="Gene3D" id="3.40.50.1820">
    <property type="entry name" value="alpha/beta hydrolase"/>
    <property type="match status" value="1"/>
</dbReference>
<feature type="domain" description="Alpha/beta hydrolase fold-3" evidence="2">
    <location>
        <begin position="78"/>
        <end position="280"/>
    </location>
</feature>
<evidence type="ECO:0000313" key="4">
    <source>
        <dbReference type="Proteomes" id="UP000076630"/>
    </source>
</evidence>
<dbReference type="GO" id="GO:0004771">
    <property type="term" value="F:sterol ester esterase activity"/>
    <property type="evidence" value="ECO:0007669"/>
    <property type="project" value="TreeGrafter"/>
</dbReference>
<dbReference type="AlphaFoldDB" id="A0A163WNT0"/>
<dbReference type="RefSeq" id="WP_038986019.1">
    <property type="nucleotide sequence ID" value="NZ_JWJO01000019.1"/>
</dbReference>
<sequence length="304" mass="34386">MILSTQIKEVLAHIENIEIPENTLSPQEQGRAFYEQFILLAGKKEEVYQIQEQTITTENNQIPIRIYRPNHEEQLPVIIYFHGGWFNAGSLNTHDTPLRQLTNVTQTLIIAIDYALAPEHPFPKGVNDCELATRWIIDHASSLGINANKIFIAGDSAGGALATTITRKLRHKISAQILIYPVTDNKMTTSSWGTYQNGPILNLKGAIEAWQWYLPDTSDHTNIDAIPLLADDLEDLPPTFIAIAEHDPLKDEAYAYAEKLKQFNTPVYTHYYEDTIHGFFQMGAFINAFKDLLKDISTFTNSIQ</sequence>
<dbReference type="InterPro" id="IPR013094">
    <property type="entry name" value="AB_hydrolase_3"/>
</dbReference>
<dbReference type="EMBL" id="LQNU01000076">
    <property type="protein sequence ID" value="KZE76606.1"/>
    <property type="molecule type" value="Genomic_DNA"/>
</dbReference>
<dbReference type="GO" id="GO:0019433">
    <property type="term" value="P:triglyceride catabolic process"/>
    <property type="evidence" value="ECO:0007669"/>
    <property type="project" value="TreeGrafter"/>
</dbReference>
<evidence type="ECO:0000259" key="2">
    <source>
        <dbReference type="Pfam" id="PF07859"/>
    </source>
</evidence>
<organism evidence="3 4">
    <name type="scientific">Myroides marinus</name>
    <dbReference type="NCBI Taxonomy" id="703342"/>
    <lineage>
        <taxon>Bacteria</taxon>
        <taxon>Pseudomonadati</taxon>
        <taxon>Bacteroidota</taxon>
        <taxon>Flavobacteriia</taxon>
        <taxon>Flavobacteriales</taxon>
        <taxon>Flavobacteriaceae</taxon>
        <taxon>Myroides</taxon>
    </lineage>
</organism>
<dbReference type="Proteomes" id="UP000076630">
    <property type="component" value="Unassembled WGS sequence"/>
</dbReference>
<protein>
    <recommendedName>
        <fullName evidence="2">Alpha/beta hydrolase fold-3 domain-containing protein</fullName>
    </recommendedName>
</protein>
<dbReference type="GO" id="GO:0005829">
    <property type="term" value="C:cytosol"/>
    <property type="evidence" value="ECO:0007669"/>
    <property type="project" value="TreeGrafter"/>
</dbReference>
<dbReference type="OrthoDB" id="9815425at2"/>
<comment type="caution">
    <text evidence="3">The sequence shown here is derived from an EMBL/GenBank/DDBJ whole genome shotgun (WGS) entry which is preliminary data.</text>
</comment>
<keyword evidence="4" id="KW-1185">Reference proteome</keyword>
<dbReference type="PROSITE" id="PS01174">
    <property type="entry name" value="LIPASE_GDXG_SER"/>
    <property type="match status" value="1"/>
</dbReference>
<dbReference type="Pfam" id="PF07859">
    <property type="entry name" value="Abhydrolase_3"/>
    <property type="match status" value="1"/>
</dbReference>
<dbReference type="InterPro" id="IPR029058">
    <property type="entry name" value="AB_hydrolase_fold"/>
</dbReference>
<name>A0A163WNT0_9FLAO</name>
<dbReference type="SUPFAM" id="SSF53474">
    <property type="entry name" value="alpha/beta-Hydrolases"/>
    <property type="match status" value="1"/>
</dbReference>
<proteinExistence type="predicted"/>
<evidence type="ECO:0000256" key="1">
    <source>
        <dbReference type="PROSITE-ProRule" id="PRU10038"/>
    </source>
</evidence>
<evidence type="ECO:0000313" key="3">
    <source>
        <dbReference type="EMBL" id="KZE76606.1"/>
    </source>
</evidence>
<dbReference type="PANTHER" id="PTHR23025">
    <property type="entry name" value="TRIACYLGLYCEROL LIPASE"/>
    <property type="match status" value="1"/>
</dbReference>
<dbReference type="PANTHER" id="PTHR23025:SF4">
    <property type="entry name" value="ALPHA_BETA HYDROLASE FOLD-3 DOMAIN-CONTAINING PROTEIN"/>
    <property type="match status" value="1"/>
</dbReference>
<dbReference type="InterPro" id="IPR033140">
    <property type="entry name" value="Lipase_GDXG_put_SER_AS"/>
</dbReference>
<feature type="active site" evidence="1">
    <location>
        <position position="156"/>
    </location>
</feature>
<accession>A0A163WNT0</accession>
<reference evidence="3 4" key="1">
    <citation type="submission" date="2016-01" db="EMBL/GenBank/DDBJ databases">
        <title>Whole genome sequencing of Myroides marinus L41.</title>
        <authorList>
            <person name="Hong K.W."/>
        </authorList>
    </citation>
    <scope>NUCLEOTIDE SEQUENCE [LARGE SCALE GENOMIC DNA]</scope>
    <source>
        <strain evidence="3 4">L41</strain>
    </source>
</reference>